<dbReference type="PANTHER" id="PTHR24291">
    <property type="entry name" value="CYTOCHROME P450 FAMILY 4"/>
    <property type="match status" value="1"/>
</dbReference>
<evidence type="ECO:0000256" key="2">
    <source>
        <dbReference type="ARBA" id="ARBA00003690"/>
    </source>
</evidence>
<dbReference type="Pfam" id="PF00067">
    <property type="entry name" value="p450"/>
    <property type="match status" value="1"/>
</dbReference>
<evidence type="ECO:0000313" key="14">
    <source>
        <dbReference type="Proteomes" id="UP000801492"/>
    </source>
</evidence>
<comment type="similarity">
    <text evidence="5 12">Belongs to the cytochrome P450 family.</text>
</comment>
<evidence type="ECO:0000256" key="6">
    <source>
        <dbReference type="ARBA" id="ARBA00022617"/>
    </source>
</evidence>
<dbReference type="InterPro" id="IPR001128">
    <property type="entry name" value="Cyt_P450"/>
</dbReference>
<keyword evidence="10 12" id="KW-0503">Monooxygenase</keyword>
<comment type="caution">
    <text evidence="13">The sequence shown here is derived from an EMBL/GenBank/DDBJ whole genome shotgun (WGS) entry which is preliminary data.</text>
</comment>
<evidence type="ECO:0000256" key="11">
    <source>
        <dbReference type="PIRSR" id="PIRSR602403-1"/>
    </source>
</evidence>
<dbReference type="PRINTS" id="PR00385">
    <property type="entry name" value="P450"/>
</dbReference>
<reference evidence="13" key="1">
    <citation type="submission" date="2019-08" db="EMBL/GenBank/DDBJ databases">
        <title>The genome of the North American firefly Photinus pyralis.</title>
        <authorList>
            <consortium name="Photinus pyralis genome working group"/>
            <person name="Fallon T.R."/>
            <person name="Sander Lower S.E."/>
            <person name="Weng J.-K."/>
        </authorList>
    </citation>
    <scope>NUCLEOTIDE SEQUENCE</scope>
    <source>
        <strain evidence="13">TRF0915ILg1</strain>
        <tissue evidence="13">Whole body</tissue>
    </source>
</reference>
<evidence type="ECO:0000313" key="13">
    <source>
        <dbReference type="EMBL" id="KAF2890192.1"/>
    </source>
</evidence>
<evidence type="ECO:0000256" key="5">
    <source>
        <dbReference type="ARBA" id="ARBA00010617"/>
    </source>
</evidence>
<comment type="function">
    <text evidence="2">May be involved in the metabolism of insect hormones and in the breakdown of synthetic insecticides.</text>
</comment>
<proteinExistence type="inferred from homology"/>
<dbReference type="PRINTS" id="PR00465">
    <property type="entry name" value="EP450IV"/>
</dbReference>
<accession>A0A8K0CRW1</accession>
<dbReference type="GO" id="GO:0004497">
    <property type="term" value="F:monooxygenase activity"/>
    <property type="evidence" value="ECO:0007669"/>
    <property type="project" value="UniProtKB-KW"/>
</dbReference>
<protein>
    <recommendedName>
        <fullName evidence="15">Cytochrome P450</fullName>
    </recommendedName>
</protein>
<dbReference type="GO" id="GO:0016705">
    <property type="term" value="F:oxidoreductase activity, acting on paired donors, with incorporation or reduction of molecular oxygen"/>
    <property type="evidence" value="ECO:0007669"/>
    <property type="project" value="InterPro"/>
</dbReference>
<evidence type="ECO:0000256" key="12">
    <source>
        <dbReference type="RuleBase" id="RU000461"/>
    </source>
</evidence>
<organism evidence="13 14">
    <name type="scientific">Ignelater luminosus</name>
    <name type="common">Cucubano</name>
    <name type="synonym">Pyrophorus luminosus</name>
    <dbReference type="NCBI Taxonomy" id="2038154"/>
    <lineage>
        <taxon>Eukaryota</taxon>
        <taxon>Metazoa</taxon>
        <taxon>Ecdysozoa</taxon>
        <taxon>Arthropoda</taxon>
        <taxon>Hexapoda</taxon>
        <taxon>Insecta</taxon>
        <taxon>Pterygota</taxon>
        <taxon>Neoptera</taxon>
        <taxon>Endopterygota</taxon>
        <taxon>Coleoptera</taxon>
        <taxon>Polyphaga</taxon>
        <taxon>Elateriformia</taxon>
        <taxon>Elateroidea</taxon>
        <taxon>Elateridae</taxon>
        <taxon>Agrypninae</taxon>
        <taxon>Pyrophorini</taxon>
        <taxon>Ignelater</taxon>
    </lineage>
</organism>
<comment type="subcellular location">
    <subcellularLocation>
        <location evidence="4">Endoplasmic reticulum membrane</location>
        <topology evidence="4">Peripheral membrane protein</topology>
    </subcellularLocation>
    <subcellularLocation>
        <location evidence="3">Microsome membrane</location>
        <topology evidence="3">Peripheral membrane protein</topology>
    </subcellularLocation>
</comment>
<keyword evidence="9 11" id="KW-0408">Iron</keyword>
<dbReference type="InterPro" id="IPR002403">
    <property type="entry name" value="Cyt_P450_E_grp-IV"/>
</dbReference>
<evidence type="ECO:0000256" key="3">
    <source>
        <dbReference type="ARBA" id="ARBA00004174"/>
    </source>
</evidence>
<dbReference type="Proteomes" id="UP000801492">
    <property type="component" value="Unassembled WGS sequence"/>
</dbReference>
<gene>
    <name evidence="13" type="ORF">ILUMI_15981</name>
</gene>
<feature type="binding site" description="axial binding residue" evidence="11">
    <location>
        <position position="116"/>
    </location>
    <ligand>
        <name>heme</name>
        <dbReference type="ChEBI" id="CHEBI:30413"/>
    </ligand>
    <ligandPart>
        <name>Fe</name>
        <dbReference type="ChEBI" id="CHEBI:18248"/>
    </ligandPart>
</feature>
<dbReference type="SUPFAM" id="SSF48264">
    <property type="entry name" value="Cytochrome P450"/>
    <property type="match status" value="1"/>
</dbReference>
<evidence type="ECO:0000256" key="10">
    <source>
        <dbReference type="ARBA" id="ARBA00023033"/>
    </source>
</evidence>
<dbReference type="PANTHER" id="PTHR24291:SF187">
    <property type="entry name" value="CYTOCHROME P450 4AE1-RELATED"/>
    <property type="match status" value="1"/>
</dbReference>
<dbReference type="InterPro" id="IPR036396">
    <property type="entry name" value="Cyt_P450_sf"/>
</dbReference>
<evidence type="ECO:0000256" key="4">
    <source>
        <dbReference type="ARBA" id="ARBA00004406"/>
    </source>
</evidence>
<dbReference type="GO" id="GO:0005789">
    <property type="term" value="C:endoplasmic reticulum membrane"/>
    <property type="evidence" value="ECO:0007669"/>
    <property type="project" value="UniProtKB-SubCell"/>
</dbReference>
<dbReference type="GO" id="GO:0005506">
    <property type="term" value="F:iron ion binding"/>
    <property type="evidence" value="ECO:0007669"/>
    <property type="project" value="InterPro"/>
</dbReference>
<evidence type="ECO:0000256" key="8">
    <source>
        <dbReference type="ARBA" id="ARBA00023002"/>
    </source>
</evidence>
<evidence type="ECO:0008006" key="15">
    <source>
        <dbReference type="Google" id="ProtNLM"/>
    </source>
</evidence>
<keyword evidence="7 11" id="KW-0479">Metal-binding</keyword>
<evidence type="ECO:0000256" key="9">
    <source>
        <dbReference type="ARBA" id="ARBA00023004"/>
    </source>
</evidence>
<evidence type="ECO:0000256" key="1">
    <source>
        <dbReference type="ARBA" id="ARBA00001971"/>
    </source>
</evidence>
<keyword evidence="6 11" id="KW-0349">Heme</keyword>
<dbReference type="EMBL" id="VTPC01056786">
    <property type="protein sequence ID" value="KAF2890192.1"/>
    <property type="molecule type" value="Genomic_DNA"/>
</dbReference>
<name>A0A8K0CRW1_IGNLU</name>
<dbReference type="InterPro" id="IPR050196">
    <property type="entry name" value="Cytochrome_P450_Monoox"/>
</dbReference>
<keyword evidence="14" id="KW-1185">Reference proteome</keyword>
<keyword evidence="8 12" id="KW-0560">Oxidoreductase</keyword>
<dbReference type="PROSITE" id="PS00086">
    <property type="entry name" value="CYTOCHROME_P450"/>
    <property type="match status" value="1"/>
</dbReference>
<dbReference type="Gene3D" id="1.10.630.10">
    <property type="entry name" value="Cytochrome P450"/>
    <property type="match status" value="1"/>
</dbReference>
<dbReference type="InterPro" id="IPR017972">
    <property type="entry name" value="Cyt_P450_CS"/>
</dbReference>
<dbReference type="AlphaFoldDB" id="A0A8K0CRW1"/>
<dbReference type="OrthoDB" id="1470350at2759"/>
<comment type="cofactor">
    <cofactor evidence="1 11">
        <name>heme</name>
        <dbReference type="ChEBI" id="CHEBI:30413"/>
    </cofactor>
</comment>
<dbReference type="GO" id="GO:0020037">
    <property type="term" value="F:heme binding"/>
    <property type="evidence" value="ECO:0007669"/>
    <property type="project" value="InterPro"/>
</dbReference>
<evidence type="ECO:0000256" key="7">
    <source>
        <dbReference type="ARBA" id="ARBA00022723"/>
    </source>
</evidence>
<feature type="non-terminal residue" evidence="13">
    <location>
        <position position="170"/>
    </location>
</feature>
<sequence length="170" mass="20108">EKVVEELRSLFGNDKDRPETHRELQEMKYLEAVIKETLRIYPSVPFYSRNVHENIEYEGIILPKNATLQIFVYGLHRNPDVFPDPERFDPERFTQENQRNRHPYAYLPFSAGPRNCIGQKFVMLEMKSLLSKILRNYELLEVPQHKVVLAAEAVLKSRTGLHVQLKKRKF</sequence>